<accession>A0ABY7GB78</accession>
<dbReference type="PROSITE" id="PS51257">
    <property type="entry name" value="PROKAR_LIPOPROTEIN"/>
    <property type="match status" value="1"/>
</dbReference>
<proteinExistence type="predicted"/>
<reference evidence="1" key="1">
    <citation type="submission" date="2022-11" db="EMBL/GenBank/DDBJ databases">
        <title>Centuries of genome instability and evolution in soft-shell clam transmissible cancer (bioRxiv).</title>
        <authorList>
            <person name="Hart S.F.M."/>
            <person name="Yonemitsu M.A."/>
            <person name="Giersch R.M."/>
            <person name="Beal B.F."/>
            <person name="Arriagada G."/>
            <person name="Davis B.W."/>
            <person name="Ostrander E.A."/>
            <person name="Goff S.P."/>
            <person name="Metzger M.J."/>
        </authorList>
    </citation>
    <scope>NUCLEOTIDE SEQUENCE</scope>
    <source>
        <strain evidence="1">MELC-2E11</strain>
        <tissue evidence="1">Siphon/mantle</tissue>
    </source>
</reference>
<dbReference type="InterPro" id="IPR002347">
    <property type="entry name" value="SDR_fam"/>
</dbReference>
<gene>
    <name evidence="1" type="ORF">MAR_033139</name>
</gene>
<dbReference type="Pfam" id="PF13561">
    <property type="entry name" value="adh_short_C2"/>
    <property type="match status" value="1"/>
</dbReference>
<organism evidence="1 2">
    <name type="scientific">Mya arenaria</name>
    <name type="common">Soft-shell clam</name>
    <dbReference type="NCBI Taxonomy" id="6604"/>
    <lineage>
        <taxon>Eukaryota</taxon>
        <taxon>Metazoa</taxon>
        <taxon>Spiralia</taxon>
        <taxon>Lophotrochozoa</taxon>
        <taxon>Mollusca</taxon>
        <taxon>Bivalvia</taxon>
        <taxon>Autobranchia</taxon>
        <taxon>Heteroconchia</taxon>
        <taxon>Euheterodonta</taxon>
        <taxon>Imparidentia</taxon>
        <taxon>Neoheterodontei</taxon>
        <taxon>Myida</taxon>
        <taxon>Myoidea</taxon>
        <taxon>Myidae</taxon>
        <taxon>Mya</taxon>
    </lineage>
</organism>
<dbReference type="PANTHER" id="PTHR43975:SF2">
    <property type="entry name" value="EG:BACR7A4.14 PROTEIN-RELATED"/>
    <property type="match status" value="1"/>
</dbReference>
<name>A0ABY7GB78_MYAAR</name>
<dbReference type="EMBL" id="CP111028">
    <property type="protein sequence ID" value="WAR30597.1"/>
    <property type="molecule type" value="Genomic_DNA"/>
</dbReference>
<sequence length="152" mass="16137">MESLKDKVAIITGASSGIGEGVAVHLASLGCRLVLTGRTQEKLDRINNSGIVCTTSLANVTKVDYDLTFDNNIRCHVLMTKACLPYLYLEENAAQTPLGRTGLPHDCAQAVAFLASDASSFISGETLFVDGARSLVSVNDAKPKAEETMETS</sequence>
<dbReference type="Proteomes" id="UP001164746">
    <property type="component" value="Chromosome 17"/>
</dbReference>
<protein>
    <submittedName>
        <fullName evidence="1">Y0419-like protein</fullName>
    </submittedName>
</protein>
<evidence type="ECO:0000313" key="1">
    <source>
        <dbReference type="EMBL" id="WAR30597.1"/>
    </source>
</evidence>
<keyword evidence="2" id="KW-1185">Reference proteome</keyword>
<dbReference type="Pfam" id="PF00106">
    <property type="entry name" value="adh_short"/>
    <property type="match status" value="1"/>
</dbReference>
<dbReference type="PANTHER" id="PTHR43975">
    <property type="entry name" value="ZGC:101858"/>
    <property type="match status" value="1"/>
</dbReference>
<dbReference type="InterPro" id="IPR036291">
    <property type="entry name" value="NAD(P)-bd_dom_sf"/>
</dbReference>
<evidence type="ECO:0000313" key="2">
    <source>
        <dbReference type="Proteomes" id="UP001164746"/>
    </source>
</evidence>
<dbReference type="SUPFAM" id="SSF51735">
    <property type="entry name" value="NAD(P)-binding Rossmann-fold domains"/>
    <property type="match status" value="1"/>
</dbReference>
<dbReference type="Gene3D" id="3.40.50.720">
    <property type="entry name" value="NAD(P)-binding Rossmann-like Domain"/>
    <property type="match status" value="2"/>
</dbReference>